<dbReference type="AlphaFoldDB" id="A0AAN8N1I0"/>
<keyword evidence="2" id="KW-0732">Signal</keyword>
<accession>A0AAN8N1I0</accession>
<keyword evidence="4" id="KW-1185">Reference proteome</keyword>
<feature type="region of interest" description="Disordered" evidence="1">
    <location>
        <begin position="80"/>
        <end position="104"/>
    </location>
</feature>
<feature type="signal peptide" evidence="2">
    <location>
        <begin position="1"/>
        <end position="19"/>
    </location>
</feature>
<gene>
    <name evidence="3" type="ORF">TWF718_006658</name>
</gene>
<comment type="caution">
    <text evidence="3">The sequence shown here is derived from an EMBL/GenBank/DDBJ whole genome shotgun (WGS) entry which is preliminary data.</text>
</comment>
<evidence type="ECO:0000313" key="3">
    <source>
        <dbReference type="EMBL" id="KAK6344699.1"/>
    </source>
</evidence>
<evidence type="ECO:0000256" key="1">
    <source>
        <dbReference type="SAM" id="MobiDB-lite"/>
    </source>
</evidence>
<feature type="chain" id="PRO_5042964535" evidence="2">
    <location>
        <begin position="20"/>
        <end position="318"/>
    </location>
</feature>
<reference evidence="3 4" key="1">
    <citation type="submission" date="2019-10" db="EMBL/GenBank/DDBJ databases">
        <authorList>
            <person name="Palmer J.M."/>
        </authorList>
    </citation>
    <scope>NUCLEOTIDE SEQUENCE [LARGE SCALE GENOMIC DNA]</scope>
    <source>
        <strain evidence="3 4">TWF718</strain>
    </source>
</reference>
<protein>
    <submittedName>
        <fullName evidence="3">Uncharacterized protein</fullName>
    </submittedName>
</protein>
<proteinExistence type="predicted"/>
<evidence type="ECO:0000256" key="2">
    <source>
        <dbReference type="SAM" id="SignalP"/>
    </source>
</evidence>
<feature type="compositionally biased region" description="Polar residues" evidence="1">
    <location>
        <begin position="272"/>
        <end position="284"/>
    </location>
</feature>
<sequence length="318" mass="32601">MKPFCTSFALIRGLQLYSAYVLGVASQSATTCTQYSSQTGCPAVYDPCCAFNCIAAGGMFSSCLDFDDTRPQVICSSCPSSGLEATSSSTATSTSTSRTSTAPASTCTPYFLMTRCPEVYDPCCAFSCVSAGGRGSTCLDYDDTRPQVVCKACPSIQSSLTTKTEITPVPETSTAAATTTTSTNASTCTPYFLMTGCPKIYDPCCAFNCISAGGRGSTCLDYDDTRPQVVCKACPLGSTSISETSIASSSTIPTSSKTAISSVYPTDGVSTGLSHGNISTSTPGLPTPTKDRDSGAAVDMMSVGAALGLGLLCAVLVL</sequence>
<organism evidence="3 4">
    <name type="scientific">Orbilia javanica</name>
    <dbReference type="NCBI Taxonomy" id="47235"/>
    <lineage>
        <taxon>Eukaryota</taxon>
        <taxon>Fungi</taxon>
        <taxon>Dikarya</taxon>
        <taxon>Ascomycota</taxon>
        <taxon>Pezizomycotina</taxon>
        <taxon>Orbiliomycetes</taxon>
        <taxon>Orbiliales</taxon>
        <taxon>Orbiliaceae</taxon>
        <taxon>Orbilia</taxon>
    </lineage>
</organism>
<dbReference type="Proteomes" id="UP001313282">
    <property type="component" value="Unassembled WGS sequence"/>
</dbReference>
<feature type="region of interest" description="Disordered" evidence="1">
    <location>
        <begin position="272"/>
        <end position="294"/>
    </location>
</feature>
<dbReference type="EMBL" id="JAVHNR010000004">
    <property type="protein sequence ID" value="KAK6344699.1"/>
    <property type="molecule type" value="Genomic_DNA"/>
</dbReference>
<name>A0AAN8N1I0_9PEZI</name>
<evidence type="ECO:0000313" key="4">
    <source>
        <dbReference type="Proteomes" id="UP001313282"/>
    </source>
</evidence>
<feature type="compositionally biased region" description="Low complexity" evidence="1">
    <location>
        <begin position="85"/>
        <end position="104"/>
    </location>
</feature>